<dbReference type="InterPro" id="IPR045071">
    <property type="entry name" value="BBP-like"/>
</dbReference>
<gene>
    <name evidence="4" type="ORF">BUALT_Bualt13G0104600</name>
</gene>
<feature type="domain" description="K Homology" evidence="3">
    <location>
        <begin position="320"/>
        <end position="420"/>
    </location>
</feature>
<dbReference type="Proteomes" id="UP000826271">
    <property type="component" value="Unassembled WGS sequence"/>
</dbReference>
<proteinExistence type="predicted"/>
<dbReference type="InterPro" id="IPR032377">
    <property type="entry name" value="STAR_dimer"/>
</dbReference>
<evidence type="ECO:0000256" key="1">
    <source>
        <dbReference type="ARBA" id="ARBA00022884"/>
    </source>
</evidence>
<dbReference type="Gene3D" id="3.90.79.10">
    <property type="entry name" value="Nucleoside Triphosphate Pyrophosphohydrolase"/>
    <property type="match status" value="1"/>
</dbReference>
<reference evidence="4" key="1">
    <citation type="submission" date="2019-10" db="EMBL/GenBank/DDBJ databases">
        <authorList>
            <person name="Zhang R."/>
            <person name="Pan Y."/>
            <person name="Wang J."/>
            <person name="Ma R."/>
            <person name="Yu S."/>
        </authorList>
    </citation>
    <scope>NUCLEOTIDE SEQUENCE</scope>
    <source>
        <strain evidence="4">LA-IB0</strain>
        <tissue evidence="4">Leaf</tissue>
    </source>
</reference>
<dbReference type="SMART" id="SM00322">
    <property type="entry name" value="KH"/>
    <property type="match status" value="1"/>
</dbReference>
<dbReference type="GO" id="GO:0003729">
    <property type="term" value="F:mRNA binding"/>
    <property type="evidence" value="ECO:0007669"/>
    <property type="project" value="TreeGrafter"/>
</dbReference>
<dbReference type="EMBL" id="WHWC01000013">
    <property type="protein sequence ID" value="KAG8371598.1"/>
    <property type="molecule type" value="Genomic_DNA"/>
</dbReference>
<sequence length="469" mass="53879">MMDLVSPLQSSFTPGRGTHDNILVLQEVIHSTRSSKSKTGNMLIKLDLEKAYDKINWDFLEQTLFQDFRICSEVGTMFTGHQLPNKRLEAMRKRNKLPFCSRGFLFRWGQHRREYPEAFLRKADARGKGDYQIDFTPSPRITEADKSNDKRSLQRALDQMLYLLLYSAAYGSDSKPVWHFPGKVYESEQTLRKRFFFKSQVITTNKFNIESQYLTELLVERQKLGPFTEILPICSQLLDQEILRISGRIQNEGFSDYGKLPRGSPSPGCSLDVMLDIGGKCISNWNCNVWSGIQQERLGGPQCMTMDWQSAPGSPSSFLVKRVLRLDIPVERYPNFNFIGRLLGPRGNSLKRVEASSGCRVFIRGRGSIKDPNKEESLRGRAGYEHLKEPLHVLIEAELPAHVVDLRLKQTKEIIEELLKPVDESQDMYKRQQLRELAMLNNVREEKFQARGSMSPFNSGGTKRPKTSW</sequence>
<dbReference type="Gene3D" id="3.30.1370.10">
    <property type="entry name" value="K Homology domain, type 1"/>
    <property type="match status" value="1"/>
</dbReference>
<dbReference type="SUPFAM" id="SSF54791">
    <property type="entry name" value="Eukaryotic type KH-domain (KH-domain type I)"/>
    <property type="match status" value="1"/>
</dbReference>
<comment type="caution">
    <text evidence="4">The sequence shown here is derived from an EMBL/GenBank/DDBJ whole genome shotgun (WGS) entry which is preliminary data.</text>
</comment>
<dbReference type="PANTHER" id="PTHR11208">
    <property type="entry name" value="RNA-BINDING PROTEIN RELATED"/>
    <property type="match status" value="1"/>
</dbReference>
<feature type="region of interest" description="Disordered" evidence="2">
    <location>
        <begin position="449"/>
        <end position="469"/>
    </location>
</feature>
<dbReference type="Pfam" id="PF22675">
    <property type="entry name" value="KH-I_KHDC4-BBP"/>
    <property type="match status" value="1"/>
</dbReference>
<dbReference type="InterPro" id="IPR036612">
    <property type="entry name" value="KH_dom_type_1_sf"/>
</dbReference>
<dbReference type="InterPro" id="IPR055256">
    <property type="entry name" value="KH_1_KHDC4/BBP-like"/>
</dbReference>
<dbReference type="PANTHER" id="PTHR11208:SF142">
    <property type="entry name" value="K HOMOLOGY DOMAIN-CONTAINING PROTEIN"/>
    <property type="match status" value="1"/>
</dbReference>
<dbReference type="AlphaFoldDB" id="A0AAV6WN33"/>
<keyword evidence="5" id="KW-1185">Reference proteome</keyword>
<accession>A0AAV6WN33</accession>
<evidence type="ECO:0000313" key="4">
    <source>
        <dbReference type="EMBL" id="KAG8371598.1"/>
    </source>
</evidence>
<dbReference type="GO" id="GO:0005634">
    <property type="term" value="C:nucleus"/>
    <property type="evidence" value="ECO:0007669"/>
    <property type="project" value="TreeGrafter"/>
</dbReference>
<evidence type="ECO:0000313" key="5">
    <source>
        <dbReference type="Proteomes" id="UP000826271"/>
    </source>
</evidence>
<evidence type="ECO:0000259" key="3">
    <source>
        <dbReference type="SMART" id="SM00322"/>
    </source>
</evidence>
<dbReference type="Pfam" id="PF16544">
    <property type="entry name" value="STAR_dimer"/>
    <property type="match status" value="1"/>
</dbReference>
<evidence type="ECO:0000256" key="2">
    <source>
        <dbReference type="SAM" id="MobiDB-lite"/>
    </source>
</evidence>
<name>A0AAV6WN33_9LAMI</name>
<dbReference type="GO" id="GO:0048024">
    <property type="term" value="P:regulation of mRNA splicing, via spliceosome"/>
    <property type="evidence" value="ECO:0007669"/>
    <property type="project" value="TreeGrafter"/>
</dbReference>
<keyword evidence="1" id="KW-0694">RNA-binding</keyword>
<dbReference type="InterPro" id="IPR004087">
    <property type="entry name" value="KH_dom"/>
</dbReference>
<organism evidence="4 5">
    <name type="scientific">Buddleja alternifolia</name>
    <dbReference type="NCBI Taxonomy" id="168488"/>
    <lineage>
        <taxon>Eukaryota</taxon>
        <taxon>Viridiplantae</taxon>
        <taxon>Streptophyta</taxon>
        <taxon>Embryophyta</taxon>
        <taxon>Tracheophyta</taxon>
        <taxon>Spermatophyta</taxon>
        <taxon>Magnoliopsida</taxon>
        <taxon>eudicotyledons</taxon>
        <taxon>Gunneridae</taxon>
        <taxon>Pentapetalae</taxon>
        <taxon>asterids</taxon>
        <taxon>lamiids</taxon>
        <taxon>Lamiales</taxon>
        <taxon>Scrophulariaceae</taxon>
        <taxon>Buddlejeae</taxon>
        <taxon>Buddleja</taxon>
    </lineage>
</organism>
<protein>
    <recommendedName>
        <fullName evidence="3">K Homology domain-containing protein</fullName>
    </recommendedName>
</protein>